<accession>A0ABV7QQ56</accession>
<protein>
    <submittedName>
        <fullName evidence="2">RES domain-containing protein</fullName>
    </submittedName>
</protein>
<dbReference type="Pfam" id="PF08808">
    <property type="entry name" value="RES"/>
    <property type="match status" value="1"/>
</dbReference>
<dbReference type="Proteomes" id="UP001595764">
    <property type="component" value="Unassembled WGS sequence"/>
</dbReference>
<gene>
    <name evidence="2" type="ORF">ACFORO_32850</name>
</gene>
<comment type="caution">
    <text evidence="2">The sequence shown here is derived from an EMBL/GenBank/DDBJ whole genome shotgun (WGS) entry which is preliminary data.</text>
</comment>
<dbReference type="RefSeq" id="WP_377873496.1">
    <property type="nucleotide sequence ID" value="NZ_JBHMAY010000052.1"/>
</dbReference>
<proteinExistence type="predicted"/>
<organism evidence="2 3">
    <name type="scientific">Amycolatopsis halotolerans</name>
    <dbReference type="NCBI Taxonomy" id="330083"/>
    <lineage>
        <taxon>Bacteria</taxon>
        <taxon>Bacillati</taxon>
        <taxon>Actinomycetota</taxon>
        <taxon>Actinomycetes</taxon>
        <taxon>Pseudonocardiales</taxon>
        <taxon>Pseudonocardiaceae</taxon>
        <taxon>Amycolatopsis</taxon>
    </lineage>
</organism>
<dbReference type="InterPro" id="IPR014914">
    <property type="entry name" value="RES_dom"/>
</dbReference>
<feature type="domain" description="RES" evidence="1">
    <location>
        <begin position="11"/>
        <end position="105"/>
    </location>
</feature>
<evidence type="ECO:0000313" key="2">
    <source>
        <dbReference type="EMBL" id="MFC3515002.1"/>
    </source>
</evidence>
<evidence type="ECO:0000313" key="3">
    <source>
        <dbReference type="Proteomes" id="UP001595764"/>
    </source>
</evidence>
<evidence type="ECO:0000259" key="1">
    <source>
        <dbReference type="Pfam" id="PF08808"/>
    </source>
</evidence>
<name>A0ABV7QQ56_9PSEU</name>
<reference evidence="3" key="1">
    <citation type="journal article" date="2019" name="Int. J. Syst. Evol. Microbiol.">
        <title>The Global Catalogue of Microorganisms (GCM) 10K type strain sequencing project: providing services to taxonomists for standard genome sequencing and annotation.</title>
        <authorList>
            <consortium name="The Broad Institute Genomics Platform"/>
            <consortium name="The Broad Institute Genome Sequencing Center for Infectious Disease"/>
            <person name="Wu L."/>
            <person name="Ma J."/>
        </authorList>
    </citation>
    <scope>NUCLEOTIDE SEQUENCE [LARGE SCALE GENOMIC DNA]</scope>
    <source>
        <strain evidence="3">CGMCC 4.7682</strain>
    </source>
</reference>
<dbReference type="EMBL" id="JBHRWI010000043">
    <property type="protein sequence ID" value="MFC3515002.1"/>
    <property type="molecule type" value="Genomic_DNA"/>
</dbReference>
<keyword evidence="3" id="KW-1185">Reference proteome</keyword>
<sequence>MCYAILGEFETARDLTLLDLTQLPRIPSLYTESGRTPERYDLTFLRQFARDLAQPIALDGREHTEYVPTQVITEYLRFVSTTKVDGILYPSAQTDGVCCVFFCNSDQCLVPGQEPDRFAEPWLTLHPETVRAVRIIAAPGPAVA</sequence>